<organism evidence="10 11">
    <name type="scientific">Massilia horti</name>
    <dbReference type="NCBI Taxonomy" id="2562153"/>
    <lineage>
        <taxon>Bacteria</taxon>
        <taxon>Pseudomonadati</taxon>
        <taxon>Pseudomonadota</taxon>
        <taxon>Betaproteobacteria</taxon>
        <taxon>Burkholderiales</taxon>
        <taxon>Oxalobacteraceae</taxon>
        <taxon>Telluria group</taxon>
        <taxon>Massilia</taxon>
    </lineage>
</organism>
<dbReference type="NCBIfam" id="TIGR00705">
    <property type="entry name" value="SppA_67K"/>
    <property type="match status" value="1"/>
</dbReference>
<keyword evidence="8" id="KW-1133">Transmembrane helix</keyword>
<proteinExistence type="inferred from homology"/>
<dbReference type="SUPFAM" id="SSF52096">
    <property type="entry name" value="ClpP/crotonase"/>
    <property type="match status" value="2"/>
</dbReference>
<dbReference type="InterPro" id="IPR004635">
    <property type="entry name" value="Pept_S49_SppA"/>
</dbReference>
<keyword evidence="5" id="KW-0720">Serine protease</keyword>
<accession>A0A4Y9SZV0</accession>
<dbReference type="Gene3D" id="3.90.226.10">
    <property type="entry name" value="2-enoyl-CoA Hydratase, Chain A, domain 1"/>
    <property type="match status" value="4"/>
</dbReference>
<sequence>MPFKPLSSLRRGFGAFWRALDATRRLVLNLLFLIIVIFVIWALVGGGVRPLAPKTALVLDIKGELVEQHTGSLRESLLAGVGTQVRRNVQLRDVLTVLDAAAKDQNISSVVLLLDDMDSAGIAVLHEVGAAIDRVKAAGKPVIAWAGNYDQKRYLVASHASEVYVHPMGMVLIEGFGRYRNYYRDALDKLGVTVNLMKVGTYKSFAEPFIGNGPSDAAREADSYLYNGLWNGYTAEVEKNRKLAPGSIAKSIEQLPQLLAAAGGDTAKVALQTGLVDGLKTRDQVRAEMIKRGAYDESNKTFRQVSFADYLLRNPQKVFGNAVGVVVAEGDITEGTGGPGTVGAITTANQIRRARDDDQVKALVLRINSPGGSAFGSEVIRRELELTRAAGKPVVVSMGNVAASGGYWISMAADEVIADPATITGSIGVFAILPTAEKLVDKLGVHTAGVTTTWLADAYNPLRPLDPRFGQLVQNTVGHIYSEFTTKAAQARKTTPQQIDAVGQGRVWTGVQAKERNLVDSLGSYGDALASAARRAKLGQDYRVAYFEQATSPLARFFERLGMSSNVALNVQVKLGLLPEGLQTDALTAGAAGGMAKELGWMADVAARRQPFEAVTHCLCVPPM</sequence>
<dbReference type="GO" id="GO:0008236">
    <property type="term" value="F:serine-type peptidase activity"/>
    <property type="evidence" value="ECO:0007669"/>
    <property type="project" value="UniProtKB-KW"/>
</dbReference>
<dbReference type="PANTHER" id="PTHR33209:SF1">
    <property type="entry name" value="PEPTIDASE S49 DOMAIN-CONTAINING PROTEIN"/>
    <property type="match status" value="1"/>
</dbReference>
<evidence type="ECO:0000256" key="2">
    <source>
        <dbReference type="ARBA" id="ARBA00008683"/>
    </source>
</evidence>
<protein>
    <submittedName>
        <fullName evidence="10">Signal peptide peptidase SppA</fullName>
    </submittedName>
</protein>
<feature type="transmembrane region" description="Helical" evidence="8">
    <location>
        <begin position="26"/>
        <end position="44"/>
    </location>
</feature>
<dbReference type="Pfam" id="PF01343">
    <property type="entry name" value="Peptidase_S49"/>
    <property type="match status" value="2"/>
</dbReference>
<gene>
    <name evidence="10" type="primary">sppA</name>
    <name evidence="10" type="ORF">E4O92_15245</name>
</gene>
<dbReference type="RefSeq" id="WP_135190591.1">
    <property type="nucleotide sequence ID" value="NZ_SPUM01000104.1"/>
</dbReference>
<dbReference type="PANTHER" id="PTHR33209">
    <property type="entry name" value="PROTEASE 4"/>
    <property type="match status" value="1"/>
</dbReference>
<keyword evidence="4" id="KW-0378">Hydrolase</keyword>
<feature type="active site" description="Proton donor/acceptor" evidence="7">
    <location>
        <position position="203"/>
    </location>
</feature>
<dbReference type="GO" id="GO:0006465">
    <property type="term" value="P:signal peptide processing"/>
    <property type="evidence" value="ECO:0007669"/>
    <property type="project" value="InterPro"/>
</dbReference>
<dbReference type="AlphaFoldDB" id="A0A4Y9SZV0"/>
<name>A0A4Y9SZV0_9BURK</name>
<evidence type="ECO:0000256" key="6">
    <source>
        <dbReference type="ARBA" id="ARBA00023136"/>
    </source>
</evidence>
<evidence type="ECO:0000256" key="3">
    <source>
        <dbReference type="ARBA" id="ARBA00022670"/>
    </source>
</evidence>
<comment type="subcellular location">
    <subcellularLocation>
        <location evidence="1">Membrane</location>
    </subcellularLocation>
</comment>
<comment type="similarity">
    <text evidence="2">Belongs to the peptidase S49 family.</text>
</comment>
<dbReference type="GO" id="GO:0016020">
    <property type="term" value="C:membrane"/>
    <property type="evidence" value="ECO:0007669"/>
    <property type="project" value="UniProtKB-SubCell"/>
</dbReference>
<evidence type="ECO:0000256" key="7">
    <source>
        <dbReference type="PIRSR" id="PIRSR001217-1"/>
    </source>
</evidence>
<dbReference type="InterPro" id="IPR002142">
    <property type="entry name" value="Peptidase_S49"/>
</dbReference>
<feature type="domain" description="Peptidase S49" evidence="9">
    <location>
        <begin position="136"/>
        <end position="290"/>
    </location>
</feature>
<dbReference type="InterPro" id="IPR029045">
    <property type="entry name" value="ClpP/crotonase-like_dom_sf"/>
</dbReference>
<evidence type="ECO:0000313" key="10">
    <source>
        <dbReference type="EMBL" id="TFW30893.1"/>
    </source>
</evidence>
<evidence type="ECO:0000256" key="4">
    <source>
        <dbReference type="ARBA" id="ARBA00022801"/>
    </source>
</evidence>
<dbReference type="EMBL" id="SPUM01000104">
    <property type="protein sequence ID" value="TFW30893.1"/>
    <property type="molecule type" value="Genomic_DNA"/>
</dbReference>
<feature type="domain" description="Peptidase S49" evidence="9">
    <location>
        <begin position="388"/>
        <end position="538"/>
    </location>
</feature>
<dbReference type="PIRSF" id="PIRSF001217">
    <property type="entry name" value="Protease_4_SppA"/>
    <property type="match status" value="1"/>
</dbReference>
<evidence type="ECO:0000256" key="8">
    <source>
        <dbReference type="SAM" id="Phobius"/>
    </source>
</evidence>
<dbReference type="CDD" id="cd07018">
    <property type="entry name" value="S49_SppA_67K_type"/>
    <property type="match status" value="1"/>
</dbReference>
<dbReference type="InterPro" id="IPR047217">
    <property type="entry name" value="S49_SppA_67K_type_N"/>
</dbReference>
<dbReference type="InterPro" id="IPR004634">
    <property type="entry name" value="Pept_S49_pIV"/>
</dbReference>
<feature type="active site" description="Nucleophile" evidence="7">
    <location>
        <position position="404"/>
    </location>
</feature>
<keyword evidence="8" id="KW-0812">Transmembrane</keyword>
<evidence type="ECO:0000313" key="11">
    <source>
        <dbReference type="Proteomes" id="UP000297258"/>
    </source>
</evidence>
<reference evidence="10 11" key="1">
    <citation type="submission" date="2019-03" db="EMBL/GenBank/DDBJ databases">
        <title>Draft genome of Massilia hortus sp. nov., a novel bacterial species of the Oxalobacteraceae family.</title>
        <authorList>
            <person name="Peta V."/>
            <person name="Raths R."/>
            <person name="Bucking H."/>
        </authorList>
    </citation>
    <scope>NUCLEOTIDE SEQUENCE [LARGE SCALE GENOMIC DNA]</scope>
    <source>
        <strain evidence="10 11">ONC3</strain>
    </source>
</reference>
<evidence type="ECO:0000256" key="5">
    <source>
        <dbReference type="ARBA" id="ARBA00022825"/>
    </source>
</evidence>
<dbReference type="Proteomes" id="UP000297258">
    <property type="component" value="Unassembled WGS sequence"/>
</dbReference>
<keyword evidence="3" id="KW-0645">Protease</keyword>
<evidence type="ECO:0000256" key="1">
    <source>
        <dbReference type="ARBA" id="ARBA00004370"/>
    </source>
</evidence>
<comment type="caution">
    <text evidence="10">The sequence shown here is derived from an EMBL/GenBank/DDBJ whole genome shotgun (WGS) entry which is preliminary data.</text>
</comment>
<dbReference type="CDD" id="cd07023">
    <property type="entry name" value="S49_Sppa_N_C"/>
    <property type="match status" value="1"/>
</dbReference>
<dbReference type="NCBIfam" id="TIGR00706">
    <property type="entry name" value="SppA_dom"/>
    <property type="match status" value="1"/>
</dbReference>
<dbReference type="InterPro" id="IPR047272">
    <property type="entry name" value="S49_SppA_C"/>
</dbReference>
<keyword evidence="11" id="KW-1185">Reference proteome</keyword>
<keyword evidence="6 8" id="KW-0472">Membrane</keyword>
<dbReference type="OrthoDB" id="9764363at2"/>
<evidence type="ECO:0000259" key="9">
    <source>
        <dbReference type="Pfam" id="PF01343"/>
    </source>
</evidence>